<evidence type="ECO:0000313" key="4">
    <source>
        <dbReference type="Proteomes" id="UP000019423"/>
    </source>
</evidence>
<dbReference type="NCBIfam" id="TIGR04183">
    <property type="entry name" value="Por_Secre_tail"/>
    <property type="match status" value="1"/>
</dbReference>
<feature type="signal peptide" evidence="1">
    <location>
        <begin position="1"/>
        <end position="21"/>
    </location>
</feature>
<dbReference type="InterPro" id="IPR011042">
    <property type="entry name" value="6-blade_b-propeller_TolB-like"/>
</dbReference>
<dbReference type="Pfam" id="PF18962">
    <property type="entry name" value="Por_Secre_tail"/>
    <property type="match status" value="1"/>
</dbReference>
<dbReference type="InterPro" id="IPR014756">
    <property type="entry name" value="Ig_E-set"/>
</dbReference>
<name>W8ER27_9BACT</name>
<feature type="domain" description="IPT/TIG" evidence="2">
    <location>
        <begin position="1211"/>
        <end position="1291"/>
    </location>
</feature>
<organism evidence="3 4">
    <name type="scientific">Hymenobacter swuensis DY53</name>
    <dbReference type="NCBI Taxonomy" id="1227739"/>
    <lineage>
        <taxon>Bacteria</taxon>
        <taxon>Pseudomonadati</taxon>
        <taxon>Bacteroidota</taxon>
        <taxon>Cytophagia</taxon>
        <taxon>Cytophagales</taxon>
        <taxon>Hymenobacteraceae</taxon>
        <taxon>Hymenobacter</taxon>
    </lineage>
</organism>
<dbReference type="Pfam" id="PF24595">
    <property type="entry name" value="DUF7619"/>
    <property type="match status" value="1"/>
</dbReference>
<dbReference type="PANTHER" id="PTHR35580:SF1">
    <property type="entry name" value="PHYTASE-LIKE DOMAIN-CONTAINING PROTEIN"/>
    <property type="match status" value="1"/>
</dbReference>
<feature type="domain" description="IPT/TIG" evidence="2">
    <location>
        <begin position="963"/>
        <end position="1044"/>
    </location>
</feature>
<dbReference type="eggNOG" id="COG5184">
    <property type="taxonomic scope" value="Bacteria"/>
</dbReference>
<dbReference type="InterPro" id="IPR013783">
    <property type="entry name" value="Ig-like_fold"/>
</dbReference>
<keyword evidence="1" id="KW-0732">Signal</keyword>
<feature type="chain" id="PRO_5004907751" description="IPT/TIG domain-containing protein" evidence="1">
    <location>
        <begin position="22"/>
        <end position="1377"/>
    </location>
</feature>
<dbReference type="InterPro" id="IPR002909">
    <property type="entry name" value="IPT_dom"/>
</dbReference>
<dbReference type="SUPFAM" id="SSF63829">
    <property type="entry name" value="Calcium-dependent phosphotriesterase"/>
    <property type="match status" value="1"/>
</dbReference>
<dbReference type="OrthoDB" id="1524003at2"/>
<dbReference type="HOGENOM" id="CLU_255848_0_0_10"/>
<proteinExistence type="predicted"/>
<dbReference type="CDD" id="cd00603">
    <property type="entry name" value="IPT_PCSR"/>
    <property type="match status" value="1"/>
</dbReference>
<geneLocation type="plasmid" evidence="3 4">
    <name>pHsw1</name>
</geneLocation>
<feature type="domain" description="IPT/TIG" evidence="2">
    <location>
        <begin position="1129"/>
        <end position="1209"/>
    </location>
</feature>
<dbReference type="Pfam" id="PF01833">
    <property type="entry name" value="TIG"/>
    <property type="match status" value="4"/>
</dbReference>
<feature type="domain" description="IPT/TIG" evidence="2">
    <location>
        <begin position="1046"/>
        <end position="1127"/>
    </location>
</feature>
<dbReference type="Proteomes" id="UP000019423">
    <property type="component" value="Plasmid pHsw1"/>
</dbReference>
<evidence type="ECO:0000259" key="2">
    <source>
        <dbReference type="SMART" id="SM00429"/>
    </source>
</evidence>
<dbReference type="PATRIC" id="fig|1227739.3.peg.277"/>
<evidence type="ECO:0000313" key="3">
    <source>
        <dbReference type="EMBL" id="AHJ95594.1"/>
    </source>
</evidence>
<dbReference type="SMART" id="SM00429">
    <property type="entry name" value="IPT"/>
    <property type="match status" value="4"/>
</dbReference>
<dbReference type="PANTHER" id="PTHR35580">
    <property type="entry name" value="CELL SURFACE GLYCOPROTEIN (S-LAYER PROTEIN)-LIKE PROTEIN"/>
    <property type="match status" value="1"/>
</dbReference>
<protein>
    <recommendedName>
        <fullName evidence="2">IPT/TIG domain-containing protein</fullName>
    </recommendedName>
</protein>
<dbReference type="Gene3D" id="2.120.10.30">
    <property type="entry name" value="TolB, C-terminal domain"/>
    <property type="match status" value="1"/>
</dbReference>
<accession>W8ER27</accession>
<dbReference type="InterPro" id="IPR026444">
    <property type="entry name" value="Secre_tail"/>
</dbReference>
<dbReference type="RefSeq" id="WP_044000482.1">
    <property type="nucleotide sequence ID" value="NZ_CP007144.1"/>
</dbReference>
<keyword evidence="3" id="KW-0614">Plasmid</keyword>
<dbReference type="SUPFAM" id="SSF81296">
    <property type="entry name" value="E set domains"/>
    <property type="match status" value="4"/>
</dbReference>
<dbReference type="InterPro" id="IPR052918">
    <property type="entry name" value="Motility_Chemotaxis_Reg"/>
</dbReference>
<reference evidence="3 4" key="1">
    <citation type="submission" date="2014-01" db="EMBL/GenBank/DDBJ databases">
        <title>Complete sequence of plasmid1 of ionizing-radiation resistance bacterium Hymenobacter swuensis DY53.</title>
        <authorList>
            <person name="Jung J.-H."/>
            <person name="Jeong S.-W."/>
            <person name="Joe M.-H."/>
            <person name="Cho y.-j."/>
            <person name="Kim M.-K."/>
            <person name="Lim S.-Y."/>
        </authorList>
    </citation>
    <scope>NUCLEOTIDE SEQUENCE [LARGE SCALE GENOMIC DNA]</scope>
    <source>
        <strain evidence="3 4">DY53</strain>
        <plasmid evidence="3 4">pHsw1</plasmid>
    </source>
</reference>
<evidence type="ECO:0000256" key="1">
    <source>
        <dbReference type="SAM" id="SignalP"/>
    </source>
</evidence>
<dbReference type="EMBL" id="CP007144">
    <property type="protein sequence ID" value="AHJ95594.1"/>
    <property type="molecule type" value="Genomic_DNA"/>
</dbReference>
<keyword evidence="4" id="KW-1185">Reference proteome</keyword>
<dbReference type="Gene3D" id="2.60.40.10">
    <property type="entry name" value="Immunoglobulins"/>
    <property type="match status" value="4"/>
</dbReference>
<dbReference type="eggNOG" id="COG1520">
    <property type="taxonomic scope" value="Bacteria"/>
</dbReference>
<dbReference type="KEGG" id="hsw:Hsw_PA0261"/>
<sequence>MKQLLRLLLLLLGLHARSLQAQLPVQPAAFSSAGYDNIVSATHDAQGRLYVLGFHSFNQNTTSSTPPAIRTTAGTTLLPGGNSGTHFIATYSPTGQLERLQPYGMGYGGELRSIAVDNAGNIYVTGRETQYTFLLRKLDRNLQTVWSLTEGTSGGAWGNKVLVDAQGAVYVAGTAQTWSMFGLMLRQRGCCPQNDFIIKVNTQGVLQWIRAGLGGPDDRIGESSANSLALDRAGNVVMVGTLSGTGDYGGTTLTGGAGNIIAVNYSPAGIVRWARCYGNPAYPTRGGTSALDVATDEADNLYISGAFYGPQQFGASTLNTTSYYRDALLLKLAATGTPLWAQAGGYTAGTNLSASAYTSVAYRAGKVKVTGYSQSTQGLYESNPVVASYEANGRQAWATNLTPGLIATGNKILLDADQTCHVFGSFKNTFRIGATAFPSYGGQQDAFYVQVLDSARYNASCTIRGTLYQDSNQDCLLSAGEARLGGIIVEALPGPRYGITDSLGQYAIATDTGRYTVQPRLPQRPGQVFTAQCPAGGVSGPLPLPTPGSVVSGVDFGHGVDATAYLVAQVAAGRRRRCAPGTTVVTYANQGVLTSPAAQVLVRLPRYVILRAASQPYTWRADSTLVFAVGPLAPGQSGMITLQDSVACGDPTIRGLTVCTQAWITPGVVLTRPAGWNQANLQARGAAQAGNQVRFVLRNIGVGATTDSLAMRLYQGNRLALQQRFLLAAGDSLVLRVPAREAVVRLEADQPAAHPLGGQASANVELSALRPPGGAPSPAMAAFPPAHPGPSAAEECLPIVDSYDPNDKQVVPAGRTAQRYTPTNVPLQYMVRFQNTGTDAAYRVVVVDTLAAQLDVRTLRLGAASHRYRLRVTGTMRPVLTFTFDPIFLPDSASNEPASQGFVQFTVQPKAGLPDLTEVRNHADIYFDYNLPVRTNSTLNRLHDLPAVIDTAVALSYPAVLATPAVLTLSPAQGRAGTLVMIAGRRLALLPTAPNVYFNGVLAPLVSATATGLVVRVPGGATTGPVKVVTADGAGRSAANFVVYQPPTLTALTPAEARPGTAVALTGTHFSSVAVLDTVWFNGVAARVLQATTTSLQVEVPVGASTGRVRLSTLGGTVESAQPFRIWYPPLITGFSPAKAAANAVVTVMGSALAEDASRNSVFFGAARATVLQASNGRVQVRVPSTAESGPVRLETPGGAASAAGFTFLPAPVITAYEPTQGSVGTPVTLMGRHFQVDGQPDTIWLAGVPARLVSASPTELRVLVPRGTRTGAWTVAGVGGRSSSTEFELRALPPQTATTVFPNPARGPVTVRWTQAEFTVHSLELLDAVGRRVLQRSASPAEQDELRLELSGVRAGLYMIILHTSQGKVYKRLSVL</sequence>
<dbReference type="InterPro" id="IPR055353">
    <property type="entry name" value="DUF7619"/>
</dbReference>
<gene>
    <name evidence="3" type="ORF">Hsw_PA0261</name>
</gene>